<protein>
    <recommendedName>
        <fullName evidence="2">Glycosyl transferase</fullName>
    </recommendedName>
</protein>
<dbReference type="AlphaFoldDB" id="A0A346CLL0"/>
<dbReference type="Pfam" id="PF20102">
    <property type="entry name" value="DUF6492"/>
    <property type="match status" value="1"/>
</dbReference>
<accession>A0A346CLL0</accession>
<proteinExistence type="predicted"/>
<evidence type="ECO:0000313" key="1">
    <source>
        <dbReference type="EMBL" id="AXL96484.1"/>
    </source>
</evidence>
<dbReference type="InterPro" id="IPR045499">
    <property type="entry name" value="DUF6492"/>
</dbReference>
<sequence>MELKMIDVVTVCAGKDLENISTCIQSLNKNLDINTIYVITNDTNAVPKLKNVIAIDENQIISRNKVIDLKKIAFPFYEKRFGWYYQQFLKMEFSRSKYCTGNYLIWDADTILLKRINFFDQNLSIFTKGKEKLNENYVNTYKKILGIENKFTYSLISQHLFVKKDIMQKMIIKIEDRFNNYFAEAILKNITGNSPSLFSEYETYVNYYASVSSDYRIVERKWFRNAAAVCDFGSDLNTIADRFTDCDYVAMEKFDTTFKGKLKGTLKYYFYKSKQLFGM</sequence>
<gene>
    <name evidence="1" type="primary">gt2</name>
</gene>
<evidence type="ECO:0008006" key="2">
    <source>
        <dbReference type="Google" id="ProtNLM"/>
    </source>
</evidence>
<reference evidence="1" key="1">
    <citation type="submission" date="2018-06" db="EMBL/GenBank/DDBJ databases">
        <title>Development of a Molecular Serotyping Scheme and a Multiplexed Luminex-Based Array for Providencia.</title>
        <authorList>
            <person name="Du Y."/>
            <person name="Liu B."/>
        </authorList>
    </citation>
    <scope>NUCLEOTIDE SEQUENCE</scope>
</reference>
<dbReference type="EMBL" id="MH444269">
    <property type="protein sequence ID" value="AXL96484.1"/>
    <property type="molecule type" value="Genomic_DNA"/>
</dbReference>
<name>A0A346CLL0_9GAMM</name>
<organism evidence="1">
    <name type="scientific">Providencia alcalifaciens</name>
    <dbReference type="NCBI Taxonomy" id="126385"/>
    <lineage>
        <taxon>Bacteria</taxon>
        <taxon>Pseudomonadati</taxon>
        <taxon>Pseudomonadota</taxon>
        <taxon>Gammaproteobacteria</taxon>
        <taxon>Enterobacterales</taxon>
        <taxon>Morganellaceae</taxon>
        <taxon>Providencia</taxon>
    </lineage>
</organism>